<evidence type="ECO:0000313" key="2">
    <source>
        <dbReference type="EMBL" id="EGZ26249.1"/>
    </source>
</evidence>
<organism evidence="2 3">
    <name type="scientific">Phytophthora sojae (strain P6497)</name>
    <name type="common">Soybean stem and root rot agent</name>
    <name type="synonym">Phytophthora megasperma f. sp. glycines</name>
    <dbReference type="NCBI Taxonomy" id="1094619"/>
    <lineage>
        <taxon>Eukaryota</taxon>
        <taxon>Sar</taxon>
        <taxon>Stramenopiles</taxon>
        <taxon>Oomycota</taxon>
        <taxon>Peronosporomycetes</taxon>
        <taxon>Peronosporales</taxon>
        <taxon>Peronosporaceae</taxon>
        <taxon>Phytophthora</taxon>
    </lineage>
</organism>
<feature type="compositionally biased region" description="Basic and acidic residues" evidence="1">
    <location>
        <begin position="97"/>
        <end position="107"/>
    </location>
</feature>
<feature type="region of interest" description="Disordered" evidence="1">
    <location>
        <begin position="83"/>
        <end position="107"/>
    </location>
</feature>
<reference evidence="2 3" key="1">
    <citation type="journal article" date="2006" name="Science">
        <title>Phytophthora genome sequences uncover evolutionary origins and mechanisms of pathogenesis.</title>
        <authorList>
            <person name="Tyler B.M."/>
            <person name="Tripathy S."/>
            <person name="Zhang X."/>
            <person name="Dehal P."/>
            <person name="Jiang R.H."/>
            <person name="Aerts A."/>
            <person name="Arredondo F.D."/>
            <person name="Baxter L."/>
            <person name="Bensasson D."/>
            <person name="Beynon J.L."/>
            <person name="Chapman J."/>
            <person name="Damasceno C.M."/>
            <person name="Dorrance A.E."/>
            <person name="Dou D."/>
            <person name="Dickerman A.W."/>
            <person name="Dubchak I.L."/>
            <person name="Garbelotto M."/>
            <person name="Gijzen M."/>
            <person name="Gordon S.G."/>
            <person name="Govers F."/>
            <person name="Grunwald N.J."/>
            <person name="Huang W."/>
            <person name="Ivors K.L."/>
            <person name="Jones R.W."/>
            <person name="Kamoun S."/>
            <person name="Krampis K."/>
            <person name="Lamour K.H."/>
            <person name="Lee M.K."/>
            <person name="McDonald W.H."/>
            <person name="Medina M."/>
            <person name="Meijer H.J."/>
            <person name="Nordberg E.K."/>
            <person name="Maclean D.J."/>
            <person name="Ospina-Giraldo M.D."/>
            <person name="Morris P.F."/>
            <person name="Phuntumart V."/>
            <person name="Putnam N.H."/>
            <person name="Rash S."/>
            <person name="Rose J.K."/>
            <person name="Sakihama Y."/>
            <person name="Salamov A.A."/>
            <person name="Savidor A."/>
            <person name="Scheuring C.F."/>
            <person name="Smith B.M."/>
            <person name="Sobral B.W."/>
            <person name="Terry A."/>
            <person name="Torto-Alalibo T.A."/>
            <person name="Win J."/>
            <person name="Xu Z."/>
            <person name="Zhang H."/>
            <person name="Grigoriev I.V."/>
            <person name="Rokhsar D.S."/>
            <person name="Boore J.L."/>
        </authorList>
    </citation>
    <scope>NUCLEOTIDE SEQUENCE [LARGE SCALE GENOMIC DNA]</scope>
    <source>
        <strain evidence="2 3">P6497</strain>
    </source>
</reference>
<dbReference type="InParanoid" id="G4YYV7"/>
<dbReference type="Proteomes" id="UP000002640">
    <property type="component" value="Unassembled WGS sequence"/>
</dbReference>
<dbReference type="KEGG" id="psoj:PHYSODRAFT_327163"/>
<keyword evidence="3" id="KW-1185">Reference proteome</keyword>
<evidence type="ECO:0000256" key="1">
    <source>
        <dbReference type="SAM" id="MobiDB-lite"/>
    </source>
</evidence>
<dbReference type="EMBL" id="JH159152">
    <property type="protein sequence ID" value="EGZ26249.1"/>
    <property type="molecule type" value="Genomic_DNA"/>
</dbReference>
<protein>
    <submittedName>
        <fullName evidence="2">Uncharacterized protein</fullName>
    </submittedName>
</protein>
<proteinExistence type="predicted"/>
<feature type="region of interest" description="Disordered" evidence="1">
    <location>
        <begin position="1"/>
        <end position="45"/>
    </location>
</feature>
<evidence type="ECO:0000313" key="3">
    <source>
        <dbReference type="Proteomes" id="UP000002640"/>
    </source>
</evidence>
<gene>
    <name evidence="2" type="ORF">PHYSODRAFT_327163</name>
</gene>
<name>G4YYV7_PHYSP</name>
<dbReference type="AlphaFoldDB" id="G4YYV7"/>
<accession>G4YYV7</accession>
<dbReference type="RefSeq" id="XP_009521537.1">
    <property type="nucleotide sequence ID" value="XM_009523242.1"/>
</dbReference>
<dbReference type="GeneID" id="20645571"/>
<sequence length="107" mass="12402">MAQEDELDARQDQGVGRTPDRDSAINSTAGGGFGERSARHKKRYYRSRRKATLDMLRTDEQDVQGAEQILQIKARTAEDIDRRQDLQLPDVDEETREGERRSEIHFR</sequence>